<accession>A0A660CHW7</accession>
<feature type="region of interest" description="Disordered" evidence="1">
    <location>
        <begin position="247"/>
        <end position="266"/>
    </location>
</feature>
<feature type="compositionally biased region" description="Polar residues" evidence="1">
    <location>
        <begin position="251"/>
        <end position="266"/>
    </location>
</feature>
<keyword evidence="4" id="KW-1185">Reference proteome</keyword>
<protein>
    <submittedName>
        <fullName evidence="3">Uncharacterized protein</fullName>
    </submittedName>
</protein>
<keyword evidence="2" id="KW-1133">Transmembrane helix</keyword>
<reference evidence="3 4" key="1">
    <citation type="submission" date="2019-07" db="EMBL/GenBank/DDBJ databases">
        <title>R&amp;d 2014.</title>
        <authorList>
            <person name="Klenk H.-P."/>
        </authorList>
    </citation>
    <scope>NUCLEOTIDE SEQUENCE [LARGE SCALE GENOMIC DNA]</scope>
    <source>
        <strain evidence="3 4">DSM 43194</strain>
    </source>
</reference>
<feature type="compositionally biased region" description="Pro residues" evidence="1">
    <location>
        <begin position="1"/>
        <end position="13"/>
    </location>
</feature>
<gene>
    <name evidence="3" type="ORF">JD82_03311</name>
</gene>
<dbReference type="Proteomes" id="UP000317303">
    <property type="component" value="Unassembled WGS sequence"/>
</dbReference>
<keyword evidence="2" id="KW-0812">Transmembrane</keyword>
<dbReference type="AlphaFoldDB" id="A0A660CHW7"/>
<comment type="caution">
    <text evidence="3">The sequence shown here is derived from an EMBL/GenBank/DDBJ whole genome shotgun (WGS) entry which is preliminary data.</text>
</comment>
<dbReference type="EMBL" id="VLJV01000001">
    <property type="protein sequence ID" value="TWH21447.1"/>
    <property type="molecule type" value="Genomic_DNA"/>
</dbReference>
<feature type="compositionally biased region" description="Gly residues" evidence="1">
    <location>
        <begin position="133"/>
        <end position="150"/>
    </location>
</feature>
<sequence length="266" mass="26521">MTYPPQPGQPGQPNPYGQQPGQPNPYGQQPGGYPQQQGGYPQSGGFPQQGYPQGQPQQGGYPQQGYPQQGYGQPGPGGFPEPPKKSKTPLIAGVATAVVLVAALLVTGFWAPGFFLGDDKENSADGGSDNGSQDGGSGGDAGSGSDSGGGESDDASGGAEGVAQQFVDALNELDVQGMSAVACAGATGVAPQGEVPQGMEFDAQVAGPAEQTSASEATVPVKANVTMQGQSAEMGLDLSLKDESGWCVSDVQPTTGGNSNAPSPGF</sequence>
<evidence type="ECO:0000256" key="1">
    <source>
        <dbReference type="SAM" id="MobiDB-lite"/>
    </source>
</evidence>
<evidence type="ECO:0000256" key="2">
    <source>
        <dbReference type="SAM" id="Phobius"/>
    </source>
</evidence>
<evidence type="ECO:0000313" key="4">
    <source>
        <dbReference type="Proteomes" id="UP000317303"/>
    </source>
</evidence>
<feature type="region of interest" description="Disordered" evidence="1">
    <location>
        <begin position="119"/>
        <end position="162"/>
    </location>
</feature>
<dbReference type="RefSeq" id="WP_048807562.1">
    <property type="nucleotide sequence ID" value="NZ_JOIJ01000016.1"/>
</dbReference>
<evidence type="ECO:0000313" key="3">
    <source>
        <dbReference type="EMBL" id="TWH21447.1"/>
    </source>
</evidence>
<feature type="compositionally biased region" description="Low complexity" evidence="1">
    <location>
        <begin position="14"/>
        <end position="71"/>
    </location>
</feature>
<proteinExistence type="predicted"/>
<keyword evidence="2" id="KW-0472">Membrane</keyword>
<organism evidence="3 4">
    <name type="scientific">Prauserella rugosa</name>
    <dbReference type="NCBI Taxonomy" id="43354"/>
    <lineage>
        <taxon>Bacteria</taxon>
        <taxon>Bacillati</taxon>
        <taxon>Actinomycetota</taxon>
        <taxon>Actinomycetes</taxon>
        <taxon>Pseudonocardiales</taxon>
        <taxon>Pseudonocardiaceae</taxon>
        <taxon>Prauserella</taxon>
    </lineage>
</organism>
<name>A0A660CHW7_9PSEU</name>
<feature type="transmembrane region" description="Helical" evidence="2">
    <location>
        <begin position="90"/>
        <end position="111"/>
    </location>
</feature>
<feature type="region of interest" description="Disordered" evidence="1">
    <location>
        <begin position="1"/>
        <end position="88"/>
    </location>
</feature>